<feature type="transmembrane region" description="Helical" evidence="14">
    <location>
        <begin position="446"/>
        <end position="467"/>
    </location>
</feature>
<dbReference type="InterPro" id="IPR001734">
    <property type="entry name" value="Na/solute_symporter"/>
</dbReference>
<dbReference type="GO" id="GO:0015824">
    <property type="term" value="P:proline transport"/>
    <property type="evidence" value="ECO:0007669"/>
    <property type="project" value="TreeGrafter"/>
</dbReference>
<dbReference type="KEGG" id="dbc:MFMK1_001651"/>
<comment type="similarity">
    <text evidence="2 13">Belongs to the sodium:solute symporter (SSF) (TC 2.A.21) family.</text>
</comment>
<keyword evidence="6" id="KW-0769">Symport</keyword>
<dbReference type="Pfam" id="PF00474">
    <property type="entry name" value="SSF"/>
    <property type="match status" value="1"/>
</dbReference>
<dbReference type="AlphaFoldDB" id="A0AAU0UNS3"/>
<evidence type="ECO:0000256" key="12">
    <source>
        <dbReference type="ARBA" id="ARBA00033708"/>
    </source>
</evidence>
<keyword evidence="11" id="KW-0739">Sodium transport</keyword>
<keyword evidence="10 14" id="KW-0472">Membrane</keyword>
<feature type="transmembrane region" description="Helical" evidence="14">
    <location>
        <begin position="413"/>
        <end position="439"/>
    </location>
</feature>
<evidence type="ECO:0000256" key="14">
    <source>
        <dbReference type="SAM" id="Phobius"/>
    </source>
</evidence>
<keyword evidence="9" id="KW-0406">Ion transport</keyword>
<gene>
    <name evidence="15" type="ORF">MFMK1_001651</name>
</gene>
<dbReference type="InterPro" id="IPR038377">
    <property type="entry name" value="Na/Glc_symporter_sf"/>
</dbReference>
<comment type="subcellular location">
    <subcellularLocation>
        <location evidence="1">Cell membrane</location>
        <topology evidence="1">Multi-pass membrane protein</topology>
    </subcellularLocation>
</comment>
<accession>A0AAU0UNS3</accession>
<evidence type="ECO:0000256" key="7">
    <source>
        <dbReference type="ARBA" id="ARBA00022989"/>
    </source>
</evidence>
<keyword evidence="8" id="KW-0915">Sodium</keyword>
<dbReference type="Proteomes" id="UP001329915">
    <property type="component" value="Chromosome"/>
</dbReference>
<evidence type="ECO:0000256" key="13">
    <source>
        <dbReference type="RuleBase" id="RU362091"/>
    </source>
</evidence>
<keyword evidence="16" id="KW-1185">Reference proteome</keyword>
<evidence type="ECO:0000256" key="9">
    <source>
        <dbReference type="ARBA" id="ARBA00023065"/>
    </source>
</evidence>
<evidence type="ECO:0000256" key="11">
    <source>
        <dbReference type="ARBA" id="ARBA00023201"/>
    </source>
</evidence>
<dbReference type="CDD" id="cd10322">
    <property type="entry name" value="SLC5sbd"/>
    <property type="match status" value="1"/>
</dbReference>
<evidence type="ECO:0000256" key="10">
    <source>
        <dbReference type="ARBA" id="ARBA00023136"/>
    </source>
</evidence>
<feature type="transmembrane region" description="Helical" evidence="14">
    <location>
        <begin position="45"/>
        <end position="67"/>
    </location>
</feature>
<dbReference type="RefSeq" id="WP_366924658.1">
    <property type="nucleotide sequence ID" value="NZ_CP121694.1"/>
</dbReference>
<feature type="transmembrane region" description="Helical" evidence="14">
    <location>
        <begin position="157"/>
        <end position="174"/>
    </location>
</feature>
<evidence type="ECO:0000256" key="3">
    <source>
        <dbReference type="ARBA" id="ARBA00022448"/>
    </source>
</evidence>
<evidence type="ECO:0000256" key="4">
    <source>
        <dbReference type="ARBA" id="ARBA00022475"/>
    </source>
</evidence>
<evidence type="ECO:0000313" key="16">
    <source>
        <dbReference type="Proteomes" id="UP001329915"/>
    </source>
</evidence>
<feature type="transmembrane region" description="Helical" evidence="14">
    <location>
        <begin position="283"/>
        <end position="302"/>
    </location>
</feature>
<feature type="transmembrane region" description="Helical" evidence="14">
    <location>
        <begin position="341"/>
        <end position="358"/>
    </location>
</feature>
<keyword evidence="7 14" id="KW-1133">Transmembrane helix</keyword>
<evidence type="ECO:0000313" key="15">
    <source>
        <dbReference type="EMBL" id="WRO21830.1"/>
    </source>
</evidence>
<feature type="transmembrane region" description="Helical" evidence="14">
    <location>
        <begin position="186"/>
        <end position="204"/>
    </location>
</feature>
<organism evidence="15 16">
    <name type="scientific">Metallumcola ferriviriculae</name>
    <dbReference type="NCBI Taxonomy" id="3039180"/>
    <lineage>
        <taxon>Bacteria</taxon>
        <taxon>Bacillati</taxon>
        <taxon>Bacillota</taxon>
        <taxon>Clostridia</taxon>
        <taxon>Neomoorellales</taxon>
        <taxon>Desulfitibacteraceae</taxon>
        <taxon>Metallumcola</taxon>
    </lineage>
</organism>
<dbReference type="GO" id="GO:0005298">
    <property type="term" value="F:proline:sodium symporter activity"/>
    <property type="evidence" value="ECO:0007669"/>
    <property type="project" value="TreeGrafter"/>
</dbReference>
<keyword evidence="5 14" id="KW-0812">Transmembrane</keyword>
<evidence type="ECO:0000256" key="8">
    <source>
        <dbReference type="ARBA" id="ARBA00023053"/>
    </source>
</evidence>
<keyword evidence="3" id="KW-0813">Transport</keyword>
<feature type="transmembrane region" description="Helical" evidence="14">
    <location>
        <begin position="73"/>
        <end position="93"/>
    </location>
</feature>
<name>A0AAU0UNS3_9FIRM</name>
<feature type="transmembrane region" description="Helical" evidence="14">
    <location>
        <begin position="389"/>
        <end position="407"/>
    </location>
</feature>
<dbReference type="GO" id="GO:0015193">
    <property type="term" value="F:L-proline transmembrane transporter activity"/>
    <property type="evidence" value="ECO:0007669"/>
    <property type="project" value="TreeGrafter"/>
</dbReference>
<evidence type="ECO:0000256" key="5">
    <source>
        <dbReference type="ARBA" id="ARBA00022692"/>
    </source>
</evidence>
<proteinExistence type="inferred from homology"/>
<dbReference type="Gene3D" id="1.20.1730.10">
    <property type="entry name" value="Sodium/glucose cotransporter"/>
    <property type="match status" value="1"/>
</dbReference>
<protein>
    <submittedName>
        <fullName evidence="15">Sodium:solute symporter family protein</fullName>
    </submittedName>
</protein>
<dbReference type="PROSITE" id="PS50283">
    <property type="entry name" value="NA_SOLUT_SYMP_3"/>
    <property type="match status" value="1"/>
</dbReference>
<sequence length="543" mass="58374">MNLALLWILVVIYLGITGILGYMGYSRTKEDKDYLIAGGDVNPFVLAMSYGATFISTSAIVGFGGVAGLFGMSLLWLTFFNIFVGIFIAFVFFGKRTLLMGRALGSYTLAEFLGQRYQSRFIRGFVASQVFIILPVYAAAVLIGGARFMEGVLSVDYAVAVMVLSGIVAAYVMWGGLRGVVYTDAFQAVLMFIFMLIMLITTYVKLGGIVPAHQALTNLASMVPDSLKAGGHQGWTAMPKFGSPLWWTQVSTIILGVGIGVLAQPQLVVRYLTVRSPKQMNRAVLMGGIFIFMMTGVAFIVGPLSNVWFVQETGKIAIASVANGNVDLIIPAFLKSIMPQWFSYLFLLAMLAAAMSTLSSQFHVQGVSLTHDIFGAFYGPGRKLKNSLLINRLGILVALVAVVWLSFVLPPGIIAIATAFFFGTCAVTFLPIYVGALYWKGATRSGAVASMVSGAVVVTFLLLFVHAKEAAAVGLVQALLGRPALLGFPWTVVDPLIIGLPISTAVFIGVSLVTQPIKEEHVERCFHDLEDGKSSLPGETINA</sequence>
<reference evidence="15 16" key="1">
    <citation type="submission" date="2023-04" db="EMBL/GenBank/DDBJ databases">
        <authorList>
            <person name="Hsu D."/>
        </authorList>
    </citation>
    <scope>NUCLEOTIDE SEQUENCE [LARGE SCALE GENOMIC DNA]</scope>
    <source>
        <strain evidence="15 16">MK1</strain>
    </source>
</reference>
<keyword evidence="4" id="KW-1003">Cell membrane</keyword>
<feature type="transmembrane region" description="Helical" evidence="14">
    <location>
        <begin position="245"/>
        <end position="263"/>
    </location>
</feature>
<comment type="catalytic activity">
    <reaction evidence="12">
        <text>L-proline(in) + Na(+)(in) = L-proline(out) + Na(+)(out)</text>
        <dbReference type="Rhea" id="RHEA:28967"/>
        <dbReference type="ChEBI" id="CHEBI:29101"/>
        <dbReference type="ChEBI" id="CHEBI:60039"/>
    </reaction>
</comment>
<feature type="transmembrane region" description="Helical" evidence="14">
    <location>
        <begin position="6"/>
        <end position="25"/>
    </location>
</feature>
<evidence type="ECO:0000256" key="1">
    <source>
        <dbReference type="ARBA" id="ARBA00004651"/>
    </source>
</evidence>
<dbReference type="GO" id="GO:0005886">
    <property type="term" value="C:plasma membrane"/>
    <property type="evidence" value="ECO:0007669"/>
    <property type="project" value="UniProtKB-SubCell"/>
</dbReference>
<dbReference type="PANTHER" id="PTHR48086:SF3">
    <property type="entry name" value="SODIUM_PROLINE SYMPORTER"/>
    <property type="match status" value="1"/>
</dbReference>
<feature type="transmembrane region" description="Helical" evidence="14">
    <location>
        <begin position="125"/>
        <end position="145"/>
    </location>
</feature>
<feature type="transmembrane region" description="Helical" evidence="14">
    <location>
        <begin position="487"/>
        <end position="514"/>
    </location>
</feature>
<evidence type="ECO:0000256" key="6">
    <source>
        <dbReference type="ARBA" id="ARBA00022847"/>
    </source>
</evidence>
<dbReference type="InterPro" id="IPR050277">
    <property type="entry name" value="Sodium:Solute_Symporter"/>
</dbReference>
<dbReference type="EMBL" id="CP121694">
    <property type="protein sequence ID" value="WRO21830.1"/>
    <property type="molecule type" value="Genomic_DNA"/>
</dbReference>
<evidence type="ECO:0000256" key="2">
    <source>
        <dbReference type="ARBA" id="ARBA00006434"/>
    </source>
</evidence>
<dbReference type="PANTHER" id="PTHR48086">
    <property type="entry name" value="SODIUM/PROLINE SYMPORTER-RELATED"/>
    <property type="match status" value="1"/>
</dbReference>